<dbReference type="EMBL" id="CAVNYO010000198">
    <property type="protein sequence ID" value="CAK5273099.1"/>
    <property type="molecule type" value="Genomic_DNA"/>
</dbReference>
<dbReference type="EMBL" id="CAVNYO010000198">
    <property type="protein sequence ID" value="CAK5273111.1"/>
    <property type="molecule type" value="Genomic_DNA"/>
</dbReference>
<evidence type="ECO:0000313" key="4">
    <source>
        <dbReference type="EMBL" id="CAK5273106.1"/>
    </source>
</evidence>
<dbReference type="EMBL" id="CAVNYO010000198">
    <property type="protein sequence ID" value="CAK5273100.1"/>
    <property type="molecule type" value="Genomic_DNA"/>
</dbReference>
<evidence type="ECO:0000313" key="5">
    <source>
        <dbReference type="EMBL" id="CAK5273111.1"/>
    </source>
</evidence>
<dbReference type="AlphaFoldDB" id="A0AAD2K146"/>
<dbReference type="EMBL" id="CAVNYO010000198">
    <property type="protein sequence ID" value="CAK5273093.1"/>
    <property type="molecule type" value="Genomic_DNA"/>
</dbReference>
<dbReference type="EMBL" id="CAVNYO010000198">
    <property type="protein sequence ID" value="CAK5273106.1"/>
    <property type="molecule type" value="Genomic_DNA"/>
</dbReference>
<dbReference type="Proteomes" id="UP001295794">
    <property type="component" value="Unassembled WGS sequence"/>
</dbReference>
<reference evidence="3" key="1">
    <citation type="submission" date="2023-11" db="EMBL/GenBank/DDBJ databases">
        <authorList>
            <person name="De Vega J J."/>
            <person name="De Vega J J."/>
        </authorList>
    </citation>
    <scope>NUCLEOTIDE SEQUENCE</scope>
</reference>
<name>A0AAD2K146_9AGAR</name>
<evidence type="ECO:0000313" key="6">
    <source>
        <dbReference type="Proteomes" id="UP001295794"/>
    </source>
</evidence>
<evidence type="ECO:0000313" key="3">
    <source>
        <dbReference type="EMBL" id="CAK5273100.1"/>
    </source>
</evidence>
<evidence type="ECO:0000313" key="2">
    <source>
        <dbReference type="EMBL" id="CAK5273099.1"/>
    </source>
</evidence>
<protein>
    <submittedName>
        <fullName evidence="3">Uncharacterized protein</fullName>
    </submittedName>
</protein>
<accession>A0AAD2K146</accession>
<proteinExistence type="predicted"/>
<keyword evidence="6" id="KW-1185">Reference proteome</keyword>
<feature type="non-terminal residue" evidence="3">
    <location>
        <position position="1"/>
    </location>
</feature>
<sequence>NTMKATATGKSPSQQNSISWSYFSRGSVARNQTNKKQKKLVFIPKIKACKFIKDSFTKISGILYPPKKKIAEIVLNKTIELYSPKKKKTKRVAECSVKKPATSSDSASCKSKGVLEVSASTEMKK</sequence>
<organism evidence="3 6">
    <name type="scientific">Mycena citricolor</name>
    <dbReference type="NCBI Taxonomy" id="2018698"/>
    <lineage>
        <taxon>Eukaryota</taxon>
        <taxon>Fungi</taxon>
        <taxon>Dikarya</taxon>
        <taxon>Basidiomycota</taxon>
        <taxon>Agaricomycotina</taxon>
        <taxon>Agaricomycetes</taxon>
        <taxon>Agaricomycetidae</taxon>
        <taxon>Agaricales</taxon>
        <taxon>Marasmiineae</taxon>
        <taxon>Mycenaceae</taxon>
        <taxon>Mycena</taxon>
    </lineage>
</organism>
<evidence type="ECO:0000313" key="1">
    <source>
        <dbReference type="EMBL" id="CAK5273093.1"/>
    </source>
</evidence>
<gene>
    <name evidence="1" type="ORF">MYCIT1_LOCUS19253</name>
    <name evidence="2" type="ORF">MYCIT1_LOCUS19265</name>
    <name evidence="3" type="ORF">MYCIT1_LOCUS19267</name>
    <name evidence="4" type="ORF">MYCIT1_LOCUS19275</name>
    <name evidence="5" type="ORF">MYCIT1_LOCUS19285</name>
</gene>
<comment type="caution">
    <text evidence="3">The sequence shown here is derived from an EMBL/GenBank/DDBJ whole genome shotgun (WGS) entry which is preliminary data.</text>
</comment>